<sequence length="101" mass="11951">MKQLIWPDNILNRTAKLIVMFLFTFIWLLDLIWYSLDLGYVVLKDFVPIYSLLIMYCFLFNRNLPIGGVTYDFEDGKSDVQCFRLLVFLGSLIIYVYGTFL</sequence>
<proteinExistence type="predicted"/>
<keyword evidence="1" id="KW-0812">Transmembrane</keyword>
<dbReference type="AlphaFoldDB" id="F9SX19"/>
<feature type="transmembrane region" description="Helical" evidence="1">
    <location>
        <begin position="17"/>
        <end position="36"/>
    </location>
</feature>
<organism evidence="2 3">
    <name type="scientific">Vibrio orientalis CIP 102891 = ATCC 33934</name>
    <dbReference type="NCBI Taxonomy" id="675816"/>
    <lineage>
        <taxon>Bacteria</taxon>
        <taxon>Pseudomonadati</taxon>
        <taxon>Pseudomonadota</taxon>
        <taxon>Gammaproteobacteria</taxon>
        <taxon>Vibrionales</taxon>
        <taxon>Vibrionaceae</taxon>
        <taxon>Vibrio</taxon>
        <taxon>Vibrio oreintalis group</taxon>
    </lineage>
</organism>
<feature type="transmembrane region" description="Helical" evidence="1">
    <location>
        <begin position="42"/>
        <end position="61"/>
    </location>
</feature>
<name>F9SX19_VIBOR</name>
<feature type="transmembrane region" description="Helical" evidence="1">
    <location>
        <begin position="82"/>
        <end position="100"/>
    </location>
</feature>
<gene>
    <name evidence="2" type="ORF">VIOR3934_02702</name>
</gene>
<keyword evidence="1" id="KW-1133">Transmembrane helix</keyword>
<dbReference type="Proteomes" id="UP000002817">
    <property type="component" value="Unassembled WGS sequence"/>
</dbReference>
<keyword evidence="1" id="KW-0472">Membrane</keyword>
<dbReference type="EMBL" id="AFWH01000052">
    <property type="protein sequence ID" value="EGU47243.1"/>
    <property type="molecule type" value="Genomic_DNA"/>
</dbReference>
<evidence type="ECO:0000256" key="1">
    <source>
        <dbReference type="SAM" id="Phobius"/>
    </source>
</evidence>
<comment type="caution">
    <text evidence="2">The sequence shown here is derived from an EMBL/GenBank/DDBJ whole genome shotgun (WGS) entry which is preliminary data.</text>
</comment>
<evidence type="ECO:0000313" key="2">
    <source>
        <dbReference type="EMBL" id="EGU47243.1"/>
    </source>
</evidence>
<accession>F9SX19</accession>
<evidence type="ECO:0000313" key="3">
    <source>
        <dbReference type="Proteomes" id="UP000002817"/>
    </source>
</evidence>
<protein>
    <submittedName>
        <fullName evidence="2">Uncharacterized protein</fullName>
    </submittedName>
</protein>
<reference evidence="2 3" key="1">
    <citation type="journal article" date="2012" name="Int. J. Syst. Evol. Microbiol.">
        <title>Vibrio caribbeanicus sp. nov., isolated from the marine sponge Scleritoderma cyanea.</title>
        <authorList>
            <person name="Hoffmann M."/>
            <person name="Monday S.R."/>
            <person name="Allard M.W."/>
            <person name="Strain E.A."/>
            <person name="Whittaker P."/>
            <person name="Naum M."/>
            <person name="McCarthy P.J."/>
            <person name="Lopez J.V."/>
            <person name="Fischer M."/>
            <person name="Brown E.W."/>
        </authorList>
    </citation>
    <scope>NUCLEOTIDE SEQUENCE [LARGE SCALE GENOMIC DNA]</scope>
    <source>
        <strain evidence="3">CIP 102891 / ATCC 33934</strain>
    </source>
</reference>